<gene>
    <name evidence="1" type="ORF">LCGC14_2491480</name>
</gene>
<protein>
    <submittedName>
        <fullName evidence="1">Uncharacterized protein</fullName>
    </submittedName>
</protein>
<organism evidence="1">
    <name type="scientific">marine sediment metagenome</name>
    <dbReference type="NCBI Taxonomy" id="412755"/>
    <lineage>
        <taxon>unclassified sequences</taxon>
        <taxon>metagenomes</taxon>
        <taxon>ecological metagenomes</taxon>
    </lineage>
</organism>
<evidence type="ECO:0000313" key="1">
    <source>
        <dbReference type="EMBL" id="KKL16849.1"/>
    </source>
</evidence>
<accession>A0A0F9B4Q3</accession>
<feature type="non-terminal residue" evidence="1">
    <location>
        <position position="129"/>
    </location>
</feature>
<dbReference type="AlphaFoldDB" id="A0A0F9B4Q3"/>
<proteinExistence type="predicted"/>
<reference evidence="1" key="1">
    <citation type="journal article" date="2015" name="Nature">
        <title>Complex archaea that bridge the gap between prokaryotes and eukaryotes.</title>
        <authorList>
            <person name="Spang A."/>
            <person name="Saw J.H."/>
            <person name="Jorgensen S.L."/>
            <person name="Zaremba-Niedzwiedzka K."/>
            <person name="Martijn J."/>
            <person name="Lind A.E."/>
            <person name="van Eijk R."/>
            <person name="Schleper C."/>
            <person name="Guy L."/>
            <person name="Ettema T.J."/>
        </authorList>
    </citation>
    <scope>NUCLEOTIDE SEQUENCE</scope>
</reference>
<comment type="caution">
    <text evidence="1">The sequence shown here is derived from an EMBL/GenBank/DDBJ whole genome shotgun (WGS) entry which is preliminary data.</text>
</comment>
<name>A0A0F9B4Q3_9ZZZZ</name>
<sequence>MQIATTIMGFGQEAIRQEFNQAELSFLFSGPDLILAENDRTALAIRSARANINESFGPRDVLDRPDPPQLIPVVPQIDSTMVSLLQELARSAAQSPSIVDREQSALFATRIATPQAVADNLAAIENATG</sequence>
<dbReference type="EMBL" id="LAZR01039503">
    <property type="protein sequence ID" value="KKL16849.1"/>
    <property type="molecule type" value="Genomic_DNA"/>
</dbReference>